<dbReference type="PANTHER" id="PTHR35091">
    <property type="entry name" value="FLAGELLAR PROTEIN FLIL"/>
    <property type="match status" value="1"/>
</dbReference>
<evidence type="ECO:0000256" key="2">
    <source>
        <dbReference type="ARBA" id="ARBA00004162"/>
    </source>
</evidence>
<keyword evidence="9 10" id="KW-0472">Membrane</keyword>
<comment type="function">
    <text evidence="1 10">Controls the rotational direction of flagella during chemotaxis.</text>
</comment>
<comment type="caution">
    <text evidence="11">The sequence shown here is derived from an EMBL/GenBank/DDBJ whole genome shotgun (WGS) entry which is preliminary data.</text>
</comment>
<dbReference type="InterPro" id="IPR005503">
    <property type="entry name" value="FliL"/>
</dbReference>
<dbReference type="GO" id="GO:0071978">
    <property type="term" value="P:bacterial-type flagellum-dependent swarming motility"/>
    <property type="evidence" value="ECO:0007669"/>
    <property type="project" value="TreeGrafter"/>
</dbReference>
<evidence type="ECO:0000256" key="9">
    <source>
        <dbReference type="ARBA" id="ARBA00023136"/>
    </source>
</evidence>
<organism evidence="11 12">
    <name type="scientific">SAR86 cluster bacterium</name>
    <dbReference type="NCBI Taxonomy" id="2030880"/>
    <lineage>
        <taxon>Bacteria</taxon>
        <taxon>Pseudomonadati</taxon>
        <taxon>Pseudomonadota</taxon>
        <taxon>Gammaproteobacteria</taxon>
        <taxon>SAR86 cluster</taxon>
    </lineage>
</organism>
<accession>A0A2A4XGJ2</accession>
<evidence type="ECO:0000256" key="6">
    <source>
        <dbReference type="ARBA" id="ARBA00022692"/>
    </source>
</evidence>
<sequence length="151" mass="16434">MKKILIIGSAVMLLAGGGASAYYFTGIGSTVAGGEAGDQETIAQEIVEEEKEALFHTLPPLVVSSNYNGSLRYLQVKLSILTRSEETLEKLRSSTPLIQNSLIMLLDTFKFSELDSTEGKETLRAQAEDEVRSLIKDEGVESVLFTGFVIQ</sequence>
<keyword evidence="7 10" id="KW-0283">Flagellar rotation</keyword>
<evidence type="ECO:0000256" key="8">
    <source>
        <dbReference type="ARBA" id="ARBA00022989"/>
    </source>
</evidence>
<dbReference type="GO" id="GO:0006935">
    <property type="term" value="P:chemotaxis"/>
    <property type="evidence" value="ECO:0007669"/>
    <property type="project" value="UniProtKB-KW"/>
</dbReference>
<comment type="subcellular location">
    <subcellularLocation>
        <location evidence="10">Cell inner membrane</location>
    </subcellularLocation>
    <subcellularLocation>
        <location evidence="2">Cell membrane</location>
        <topology evidence="2">Single-pass membrane protein</topology>
    </subcellularLocation>
</comment>
<evidence type="ECO:0000313" key="12">
    <source>
        <dbReference type="Proteomes" id="UP000218767"/>
    </source>
</evidence>
<dbReference type="GO" id="GO:0005886">
    <property type="term" value="C:plasma membrane"/>
    <property type="evidence" value="ECO:0007669"/>
    <property type="project" value="UniProtKB-SubCell"/>
</dbReference>
<keyword evidence="10" id="KW-0997">Cell inner membrane</keyword>
<evidence type="ECO:0000256" key="10">
    <source>
        <dbReference type="RuleBase" id="RU364125"/>
    </source>
</evidence>
<evidence type="ECO:0000256" key="3">
    <source>
        <dbReference type="ARBA" id="ARBA00008281"/>
    </source>
</evidence>
<keyword evidence="4" id="KW-1003">Cell membrane</keyword>
<reference evidence="12" key="1">
    <citation type="submission" date="2017-08" db="EMBL/GenBank/DDBJ databases">
        <title>A dynamic microbial community with high functional redundancy inhabits the cold, oxic subseafloor aquifer.</title>
        <authorList>
            <person name="Tully B.J."/>
            <person name="Wheat C.G."/>
            <person name="Glazer B.T."/>
            <person name="Huber J.A."/>
        </authorList>
    </citation>
    <scope>NUCLEOTIDE SEQUENCE [LARGE SCALE GENOMIC DNA]</scope>
</reference>
<gene>
    <name evidence="11" type="ORF">COB20_01300</name>
</gene>
<dbReference type="Pfam" id="PF03748">
    <property type="entry name" value="FliL"/>
    <property type="match status" value="1"/>
</dbReference>
<proteinExistence type="inferred from homology"/>
<protein>
    <recommendedName>
        <fullName evidence="10">Flagellar protein FliL</fullName>
    </recommendedName>
</protein>
<evidence type="ECO:0000256" key="1">
    <source>
        <dbReference type="ARBA" id="ARBA00002254"/>
    </source>
</evidence>
<evidence type="ECO:0000256" key="4">
    <source>
        <dbReference type="ARBA" id="ARBA00022475"/>
    </source>
</evidence>
<keyword evidence="8" id="KW-1133">Transmembrane helix</keyword>
<dbReference type="GO" id="GO:0009425">
    <property type="term" value="C:bacterial-type flagellum basal body"/>
    <property type="evidence" value="ECO:0007669"/>
    <property type="project" value="InterPro"/>
</dbReference>
<dbReference type="Proteomes" id="UP000218767">
    <property type="component" value="Unassembled WGS sequence"/>
</dbReference>
<dbReference type="PANTHER" id="PTHR35091:SF2">
    <property type="entry name" value="FLAGELLAR PROTEIN FLIL"/>
    <property type="match status" value="1"/>
</dbReference>
<name>A0A2A4XGJ2_9GAMM</name>
<evidence type="ECO:0000256" key="5">
    <source>
        <dbReference type="ARBA" id="ARBA00022500"/>
    </source>
</evidence>
<evidence type="ECO:0000256" key="7">
    <source>
        <dbReference type="ARBA" id="ARBA00022779"/>
    </source>
</evidence>
<dbReference type="AlphaFoldDB" id="A0A2A4XGJ2"/>
<dbReference type="EMBL" id="NVUL01000004">
    <property type="protein sequence ID" value="PCI81616.1"/>
    <property type="molecule type" value="Genomic_DNA"/>
</dbReference>
<evidence type="ECO:0000313" key="11">
    <source>
        <dbReference type="EMBL" id="PCI81616.1"/>
    </source>
</evidence>
<keyword evidence="6" id="KW-0812">Transmembrane</keyword>
<keyword evidence="5 10" id="KW-0145">Chemotaxis</keyword>
<comment type="similarity">
    <text evidence="3 10">Belongs to the FliL family.</text>
</comment>